<keyword evidence="9" id="KW-1185">Reference proteome</keyword>
<accession>A0A562V4I8</accession>
<dbReference type="RefSeq" id="WP_158645639.1">
    <property type="nucleotide sequence ID" value="NZ_BAABIJ010000002.1"/>
</dbReference>
<dbReference type="InterPro" id="IPR007267">
    <property type="entry name" value="GtrA_DPMS_TM"/>
</dbReference>
<dbReference type="GO" id="GO:0005886">
    <property type="term" value="C:plasma membrane"/>
    <property type="evidence" value="ECO:0007669"/>
    <property type="project" value="TreeGrafter"/>
</dbReference>
<evidence type="ECO:0000256" key="4">
    <source>
        <dbReference type="ARBA" id="ARBA00022989"/>
    </source>
</evidence>
<sequence length="161" mass="18247">MTSRTTAWARWRERLPDLGREAARFAAVGSVAYLVDTGLFNLAHYAWHVHTVPAKLLSTVFAASLAFVGNRFWTWRDRERAALHREYLTYFAFNTVGLGLTLGVAVGYQVAVARWPEVLDNPLALNLVVNVLGVGLGTLFRFHAYRTWVFRRVRPESAPTR</sequence>
<dbReference type="EMBL" id="VLLL01000006">
    <property type="protein sequence ID" value="TWJ12755.1"/>
    <property type="molecule type" value="Genomic_DNA"/>
</dbReference>
<dbReference type="Proteomes" id="UP000321617">
    <property type="component" value="Unassembled WGS sequence"/>
</dbReference>
<protein>
    <submittedName>
        <fullName evidence="8">Putative flippase GtrA</fullName>
    </submittedName>
</protein>
<evidence type="ECO:0000313" key="9">
    <source>
        <dbReference type="Proteomes" id="UP000321617"/>
    </source>
</evidence>
<feature type="transmembrane region" description="Helical" evidence="6">
    <location>
        <begin position="56"/>
        <end position="75"/>
    </location>
</feature>
<dbReference type="InterPro" id="IPR051401">
    <property type="entry name" value="GtrA_CellWall_Glycosyl"/>
</dbReference>
<keyword evidence="5 6" id="KW-0472">Membrane</keyword>
<feature type="domain" description="GtrA/DPMS transmembrane" evidence="7">
    <location>
        <begin position="24"/>
        <end position="150"/>
    </location>
</feature>
<dbReference type="GO" id="GO:0000271">
    <property type="term" value="P:polysaccharide biosynthetic process"/>
    <property type="evidence" value="ECO:0007669"/>
    <property type="project" value="InterPro"/>
</dbReference>
<feature type="transmembrane region" description="Helical" evidence="6">
    <location>
        <begin position="87"/>
        <end position="111"/>
    </location>
</feature>
<proteinExistence type="inferred from homology"/>
<name>A0A562V4I8_9ACTN</name>
<dbReference type="Pfam" id="PF04138">
    <property type="entry name" value="GtrA_DPMS_TM"/>
    <property type="match status" value="1"/>
</dbReference>
<evidence type="ECO:0000256" key="3">
    <source>
        <dbReference type="ARBA" id="ARBA00022692"/>
    </source>
</evidence>
<keyword evidence="3 6" id="KW-0812">Transmembrane</keyword>
<feature type="transmembrane region" description="Helical" evidence="6">
    <location>
        <begin position="123"/>
        <end position="142"/>
    </location>
</feature>
<dbReference type="OrthoDB" id="9807815at2"/>
<gene>
    <name evidence="8" type="ORF">LX16_3519</name>
</gene>
<evidence type="ECO:0000313" key="8">
    <source>
        <dbReference type="EMBL" id="TWJ12755.1"/>
    </source>
</evidence>
<comment type="caution">
    <text evidence="8">The sequence shown here is derived from an EMBL/GenBank/DDBJ whole genome shotgun (WGS) entry which is preliminary data.</text>
</comment>
<evidence type="ECO:0000256" key="6">
    <source>
        <dbReference type="SAM" id="Phobius"/>
    </source>
</evidence>
<keyword evidence="4 6" id="KW-1133">Transmembrane helix</keyword>
<dbReference type="PANTHER" id="PTHR38459:SF1">
    <property type="entry name" value="PROPHAGE BACTOPRENOL-LINKED GLUCOSE TRANSLOCASE HOMOLOG"/>
    <property type="match status" value="1"/>
</dbReference>
<reference evidence="8 9" key="1">
    <citation type="journal article" date="2013" name="Stand. Genomic Sci.">
        <title>Genomic Encyclopedia of Type Strains, Phase I: The one thousand microbial genomes (KMG-I) project.</title>
        <authorList>
            <person name="Kyrpides N.C."/>
            <person name="Woyke T."/>
            <person name="Eisen J.A."/>
            <person name="Garrity G."/>
            <person name="Lilburn T.G."/>
            <person name="Beck B.J."/>
            <person name="Whitman W.B."/>
            <person name="Hugenholtz P."/>
            <person name="Klenk H.P."/>
        </authorList>
    </citation>
    <scope>NUCLEOTIDE SEQUENCE [LARGE SCALE GENOMIC DNA]</scope>
    <source>
        <strain evidence="8 9">DSM 45044</strain>
    </source>
</reference>
<feature type="transmembrane region" description="Helical" evidence="6">
    <location>
        <begin position="21"/>
        <end position="44"/>
    </location>
</feature>
<comment type="similarity">
    <text evidence="2">Belongs to the GtrA family.</text>
</comment>
<evidence type="ECO:0000259" key="7">
    <source>
        <dbReference type="Pfam" id="PF04138"/>
    </source>
</evidence>
<evidence type="ECO:0000256" key="5">
    <source>
        <dbReference type="ARBA" id="ARBA00023136"/>
    </source>
</evidence>
<evidence type="ECO:0000256" key="1">
    <source>
        <dbReference type="ARBA" id="ARBA00004141"/>
    </source>
</evidence>
<evidence type="ECO:0000256" key="2">
    <source>
        <dbReference type="ARBA" id="ARBA00009399"/>
    </source>
</evidence>
<organism evidence="8 9">
    <name type="scientific">Stackebrandtia albiflava</name>
    <dbReference type="NCBI Taxonomy" id="406432"/>
    <lineage>
        <taxon>Bacteria</taxon>
        <taxon>Bacillati</taxon>
        <taxon>Actinomycetota</taxon>
        <taxon>Actinomycetes</taxon>
        <taxon>Glycomycetales</taxon>
        <taxon>Glycomycetaceae</taxon>
        <taxon>Stackebrandtia</taxon>
    </lineage>
</organism>
<dbReference type="PANTHER" id="PTHR38459">
    <property type="entry name" value="PROPHAGE BACTOPRENOL-LINKED GLUCOSE TRANSLOCASE HOMOLOG"/>
    <property type="match status" value="1"/>
</dbReference>
<dbReference type="AlphaFoldDB" id="A0A562V4I8"/>
<comment type="subcellular location">
    <subcellularLocation>
        <location evidence="1">Membrane</location>
        <topology evidence="1">Multi-pass membrane protein</topology>
    </subcellularLocation>
</comment>